<name>A0A9D5ARU9_PEA</name>
<dbReference type="Gene3D" id="3.40.50.2000">
    <property type="entry name" value="Glycogen Phosphorylase B"/>
    <property type="match status" value="1"/>
</dbReference>
<dbReference type="InterPro" id="IPR040911">
    <property type="entry name" value="Exostosin_GT47"/>
</dbReference>
<comment type="subcellular location">
    <subcellularLocation>
        <location evidence="1">Golgi apparatus membrane</location>
        <topology evidence="1">Single-pass type II membrane protein</topology>
    </subcellularLocation>
</comment>
<reference evidence="7 8" key="1">
    <citation type="journal article" date="2022" name="Nat. Genet.">
        <title>Improved pea reference genome and pan-genome highlight genomic features and evolutionary characteristics.</title>
        <authorList>
            <person name="Yang T."/>
            <person name="Liu R."/>
            <person name="Luo Y."/>
            <person name="Hu S."/>
            <person name="Wang D."/>
            <person name="Wang C."/>
            <person name="Pandey M.K."/>
            <person name="Ge S."/>
            <person name="Xu Q."/>
            <person name="Li N."/>
            <person name="Li G."/>
            <person name="Huang Y."/>
            <person name="Saxena R.K."/>
            <person name="Ji Y."/>
            <person name="Li M."/>
            <person name="Yan X."/>
            <person name="He Y."/>
            <person name="Liu Y."/>
            <person name="Wang X."/>
            <person name="Xiang C."/>
            <person name="Varshney R.K."/>
            <person name="Ding H."/>
            <person name="Gao S."/>
            <person name="Zong X."/>
        </authorList>
    </citation>
    <scope>NUCLEOTIDE SEQUENCE [LARGE SCALE GENOMIC DNA]</scope>
    <source>
        <strain evidence="7 8">cv. Zhongwan 6</strain>
    </source>
</reference>
<evidence type="ECO:0000256" key="3">
    <source>
        <dbReference type="ARBA" id="ARBA00022676"/>
    </source>
</evidence>
<keyword evidence="5" id="KW-0333">Golgi apparatus</keyword>
<evidence type="ECO:0000256" key="2">
    <source>
        <dbReference type="ARBA" id="ARBA00010271"/>
    </source>
</evidence>
<sequence>MKVMKVFKSSISTWIFLLFFLNFFLVFFTPSNDEDHKIHPIHSTSLPQENSPHEFLLISSNNGSYTNTIKPWIKFNHGRKNKTSLEKIEQGLAQARASIHQAIRSKKYTSTIKQSFVPKGSIYLNPHSFHQSHIEMVKRFKVWVYNEGEQPLVHDGPVNNKYSIEGQFIDEIDTSNKSPFKATHPDQAHVFFLPISVSKVIRYVYKPRRSRLDYDPQRLQVLVEDYIDIVANKYPYWNRSQGADHFLLSCHDWGPRVSDANPKLFKYFIRALCNANTSEGFRPNRDVSIPQLNLPVGKLGPPKTSEHPDNRTILAFFAGGAHGKIRKKLLKQWKEKDQEVQVNEYLPKGKDYTKLMGLSKFCLCPSGHEVASPRVVEAIYAGCVPVIICESYSLPFSDVLNWSQFSMEIEVDRIPEIKTILQNVSEAKYRLLYSNVKSVRKHFEMNRPAKPFDLIHMILHSVWLRRLNFKLII</sequence>
<keyword evidence="3" id="KW-0808">Transferase</keyword>
<evidence type="ECO:0000313" key="8">
    <source>
        <dbReference type="Proteomes" id="UP001058974"/>
    </source>
</evidence>
<evidence type="ECO:0000256" key="4">
    <source>
        <dbReference type="ARBA" id="ARBA00022968"/>
    </source>
</evidence>
<gene>
    <name evidence="7" type="ORF">KIW84_041254</name>
</gene>
<keyword evidence="4" id="KW-0812">Transmembrane</keyword>
<protein>
    <recommendedName>
        <fullName evidence="6">Exostosin GT47 domain-containing protein</fullName>
    </recommendedName>
</protein>
<organism evidence="7 8">
    <name type="scientific">Pisum sativum</name>
    <name type="common">Garden pea</name>
    <name type="synonym">Lathyrus oleraceus</name>
    <dbReference type="NCBI Taxonomy" id="3888"/>
    <lineage>
        <taxon>Eukaryota</taxon>
        <taxon>Viridiplantae</taxon>
        <taxon>Streptophyta</taxon>
        <taxon>Embryophyta</taxon>
        <taxon>Tracheophyta</taxon>
        <taxon>Spermatophyta</taxon>
        <taxon>Magnoliopsida</taxon>
        <taxon>eudicotyledons</taxon>
        <taxon>Gunneridae</taxon>
        <taxon>Pentapetalae</taxon>
        <taxon>rosids</taxon>
        <taxon>fabids</taxon>
        <taxon>Fabales</taxon>
        <taxon>Fabaceae</taxon>
        <taxon>Papilionoideae</taxon>
        <taxon>50 kb inversion clade</taxon>
        <taxon>NPAAA clade</taxon>
        <taxon>Hologalegina</taxon>
        <taxon>IRL clade</taxon>
        <taxon>Fabeae</taxon>
        <taxon>Lathyrus</taxon>
    </lineage>
</organism>
<keyword evidence="4" id="KW-0735">Signal-anchor</keyword>
<dbReference type="Proteomes" id="UP001058974">
    <property type="component" value="Chromosome 4"/>
</dbReference>
<evidence type="ECO:0000313" key="7">
    <source>
        <dbReference type="EMBL" id="KAI5416135.1"/>
    </source>
</evidence>
<feature type="domain" description="Exostosin GT47" evidence="6">
    <location>
        <begin position="138"/>
        <end position="423"/>
    </location>
</feature>
<dbReference type="GO" id="GO:0016757">
    <property type="term" value="F:glycosyltransferase activity"/>
    <property type="evidence" value="ECO:0007669"/>
    <property type="project" value="UniProtKB-KW"/>
</dbReference>
<keyword evidence="8" id="KW-1185">Reference proteome</keyword>
<comment type="similarity">
    <text evidence="2">Belongs to the glycosyltransferase 47 family.</text>
</comment>
<dbReference type="Pfam" id="PF03016">
    <property type="entry name" value="Exostosin_GT47"/>
    <property type="match status" value="1"/>
</dbReference>
<evidence type="ECO:0000256" key="1">
    <source>
        <dbReference type="ARBA" id="ARBA00004323"/>
    </source>
</evidence>
<dbReference type="PANTHER" id="PTHR11062:SF398">
    <property type="entry name" value="GLYCOSYLTRANSFERASE"/>
    <property type="match status" value="1"/>
</dbReference>
<accession>A0A9D5ARU9</accession>
<dbReference type="Gramene" id="Psat04G0125400-T1">
    <property type="protein sequence ID" value="KAI5416135.1"/>
    <property type="gene ID" value="KIW84_041254"/>
</dbReference>
<dbReference type="PANTHER" id="PTHR11062">
    <property type="entry name" value="EXOSTOSIN HEPARAN SULFATE GLYCOSYLTRANSFERASE -RELATED"/>
    <property type="match status" value="1"/>
</dbReference>
<evidence type="ECO:0000259" key="6">
    <source>
        <dbReference type="Pfam" id="PF03016"/>
    </source>
</evidence>
<proteinExistence type="inferred from homology"/>
<dbReference type="OrthoDB" id="1924787at2759"/>
<dbReference type="GO" id="GO:0000139">
    <property type="term" value="C:Golgi membrane"/>
    <property type="evidence" value="ECO:0007669"/>
    <property type="project" value="UniProtKB-SubCell"/>
</dbReference>
<comment type="caution">
    <text evidence="7">The sequence shown here is derived from an EMBL/GenBank/DDBJ whole genome shotgun (WGS) entry which is preliminary data.</text>
</comment>
<dbReference type="EMBL" id="JAMSHJ010000004">
    <property type="protein sequence ID" value="KAI5416135.1"/>
    <property type="molecule type" value="Genomic_DNA"/>
</dbReference>
<dbReference type="AlphaFoldDB" id="A0A9D5ARU9"/>
<keyword evidence="3" id="KW-0328">Glycosyltransferase</keyword>
<evidence type="ECO:0000256" key="5">
    <source>
        <dbReference type="ARBA" id="ARBA00023034"/>
    </source>
</evidence>
<dbReference type="InterPro" id="IPR004263">
    <property type="entry name" value="Exostosin"/>
</dbReference>